<geneLocation type="plasmid" evidence="1">
    <name>megaplasmid</name>
</geneLocation>
<organism evidence="1">
    <name type="scientific">Carnobacterium maltaromaticum</name>
    <name type="common">Carnobacterium piscicola</name>
    <dbReference type="NCBI Taxonomy" id="2751"/>
    <lineage>
        <taxon>Bacteria</taxon>
        <taxon>Bacillati</taxon>
        <taxon>Bacillota</taxon>
        <taxon>Bacilli</taxon>
        <taxon>Lactobacillales</taxon>
        <taxon>Carnobacteriaceae</taxon>
        <taxon>Carnobacterium</taxon>
    </lineage>
</organism>
<proteinExistence type="predicted"/>
<dbReference type="AlphaFoldDB" id="A0A1Z5AX79"/>
<dbReference type="EMBL" id="LN846931">
    <property type="protein sequence ID" value="CRI06657.1"/>
    <property type="molecule type" value="Genomic_DNA"/>
</dbReference>
<keyword evidence="1" id="KW-0614">Plasmid</keyword>
<protein>
    <submittedName>
        <fullName evidence="1">Uncharacterized protein</fullName>
    </submittedName>
</protein>
<reference evidence="1" key="1">
    <citation type="submission" date="2015-04" db="EMBL/GenBank/DDBJ databases">
        <title>Carnobacterium maltaromaticum LMA28 complete chromosome sequence.</title>
        <authorList>
            <person name="Borges F."/>
            <person name="Cailliez-Grimal C."/>
        </authorList>
    </citation>
    <scope>NUCLEOTIDE SEQUENCE [LARGE SCALE GENOMIC DNA]</scope>
    <source>
        <strain evidence="1">LMA28</strain>
        <plasmid evidence="1">megaplasmid</plasmid>
    </source>
</reference>
<accession>A0A1Z5AX79</accession>
<dbReference type="RefSeq" id="WP_034558228.1">
    <property type="nucleotide sequence ID" value="NZ_BJOJ01000056.1"/>
</dbReference>
<sequence>MQKREKLLNEISNILELENDTLSLNRIIEYTQFPKRKSFFEKAILKENRPYGVFNDSEEILIYQSRKSPEFTDHQKEYFELIVSNVNKLIELRDK</sequence>
<evidence type="ECO:0000313" key="1">
    <source>
        <dbReference type="EMBL" id="CRI06657.1"/>
    </source>
</evidence>
<gene>
    <name evidence="1" type="ORF">BN424_mp0115</name>
</gene>
<name>A0A1Z5AX79_CARML</name>
<reference evidence="1" key="2">
    <citation type="submission" date="2015-04" db="EMBL/GenBank/DDBJ databases">
        <title>Carnobacterium maltaromaticum LMA28 plasmids.</title>
        <authorList>
            <person name="Cailliez-Grimal C."/>
            <person name="Iskandar C."/>
        </authorList>
    </citation>
    <scope>NUCLEOTIDE SEQUENCE [LARGE SCALE GENOMIC DNA]</scope>
    <source>
        <strain evidence="1">LMA28</strain>
        <plasmid evidence="1">megaplasmid</plasmid>
    </source>
</reference>